<protein>
    <submittedName>
        <fullName evidence="2">Uncharacterized protein</fullName>
    </submittedName>
</protein>
<evidence type="ECO:0000256" key="1">
    <source>
        <dbReference type="SAM" id="MobiDB-lite"/>
    </source>
</evidence>
<dbReference type="Proteomes" id="UP001412067">
    <property type="component" value="Unassembled WGS sequence"/>
</dbReference>
<feature type="region of interest" description="Disordered" evidence="1">
    <location>
        <begin position="228"/>
        <end position="254"/>
    </location>
</feature>
<sequence length="254" mass="28198">MRLACNFMEEMSDVILDAANRGKRRLPLWMQSNDTPKNKKCGNLDEISSTSENQKETRAAISRIESMSSQTDVVLIAKEKDPKNIENYSKKNIRKTKRGGGSKDSTDKFIRSKTKVEDDIIGKTNDEAELAVDDLLSIAEEFLNAADKVMLHDQSVTRKSDSFISNSFPVTPSPTLEEKLDGAIRSRPSLSKCNQTGESVCSSSSRVIQFGDATQDMLELFLGPLLKKAPPLNESNPETARELRTANYESDGEV</sequence>
<accession>A0ABR2N1M0</accession>
<feature type="region of interest" description="Disordered" evidence="1">
    <location>
        <begin position="31"/>
        <end position="59"/>
    </location>
</feature>
<dbReference type="PANTHER" id="PTHR36756:SF1">
    <property type="entry name" value="EXPRESSED PROTEIN"/>
    <property type="match status" value="1"/>
</dbReference>
<evidence type="ECO:0000313" key="3">
    <source>
        <dbReference type="Proteomes" id="UP001412067"/>
    </source>
</evidence>
<evidence type="ECO:0000313" key="2">
    <source>
        <dbReference type="EMBL" id="KAK8969531.1"/>
    </source>
</evidence>
<reference evidence="2 3" key="1">
    <citation type="journal article" date="2022" name="Nat. Plants">
        <title>Genomes of leafy and leafless Platanthera orchids illuminate the evolution of mycoheterotrophy.</title>
        <authorList>
            <person name="Li M.H."/>
            <person name="Liu K.W."/>
            <person name="Li Z."/>
            <person name="Lu H.C."/>
            <person name="Ye Q.L."/>
            <person name="Zhang D."/>
            <person name="Wang J.Y."/>
            <person name="Li Y.F."/>
            <person name="Zhong Z.M."/>
            <person name="Liu X."/>
            <person name="Yu X."/>
            <person name="Liu D.K."/>
            <person name="Tu X.D."/>
            <person name="Liu B."/>
            <person name="Hao Y."/>
            <person name="Liao X.Y."/>
            <person name="Jiang Y.T."/>
            <person name="Sun W.H."/>
            <person name="Chen J."/>
            <person name="Chen Y.Q."/>
            <person name="Ai Y."/>
            <person name="Zhai J.W."/>
            <person name="Wu S.S."/>
            <person name="Zhou Z."/>
            <person name="Hsiao Y.Y."/>
            <person name="Wu W.L."/>
            <person name="Chen Y.Y."/>
            <person name="Lin Y.F."/>
            <person name="Hsu J.L."/>
            <person name="Li C.Y."/>
            <person name="Wang Z.W."/>
            <person name="Zhao X."/>
            <person name="Zhong W.Y."/>
            <person name="Ma X.K."/>
            <person name="Ma L."/>
            <person name="Huang J."/>
            <person name="Chen G.Z."/>
            <person name="Huang M.Z."/>
            <person name="Huang L."/>
            <person name="Peng D.H."/>
            <person name="Luo Y.B."/>
            <person name="Zou S.Q."/>
            <person name="Chen S.P."/>
            <person name="Lan S."/>
            <person name="Tsai W.C."/>
            <person name="Van de Peer Y."/>
            <person name="Liu Z.J."/>
        </authorList>
    </citation>
    <scope>NUCLEOTIDE SEQUENCE [LARGE SCALE GENOMIC DNA]</scope>
    <source>
        <strain evidence="2">Lor288</strain>
    </source>
</reference>
<name>A0ABR2N1M0_9ASPA</name>
<gene>
    <name evidence="2" type="ORF">KSP40_PGU002627</name>
</gene>
<proteinExistence type="predicted"/>
<dbReference type="EMBL" id="JBBWWR010000003">
    <property type="protein sequence ID" value="KAK8969531.1"/>
    <property type="molecule type" value="Genomic_DNA"/>
</dbReference>
<organism evidence="2 3">
    <name type="scientific">Platanthera guangdongensis</name>
    <dbReference type="NCBI Taxonomy" id="2320717"/>
    <lineage>
        <taxon>Eukaryota</taxon>
        <taxon>Viridiplantae</taxon>
        <taxon>Streptophyta</taxon>
        <taxon>Embryophyta</taxon>
        <taxon>Tracheophyta</taxon>
        <taxon>Spermatophyta</taxon>
        <taxon>Magnoliopsida</taxon>
        <taxon>Liliopsida</taxon>
        <taxon>Asparagales</taxon>
        <taxon>Orchidaceae</taxon>
        <taxon>Orchidoideae</taxon>
        <taxon>Orchideae</taxon>
        <taxon>Orchidinae</taxon>
        <taxon>Platanthera</taxon>
    </lineage>
</organism>
<dbReference type="PANTHER" id="PTHR36756">
    <property type="entry name" value="EXPRESSED PROTEIN"/>
    <property type="match status" value="1"/>
</dbReference>
<keyword evidence="3" id="KW-1185">Reference proteome</keyword>
<comment type="caution">
    <text evidence="2">The sequence shown here is derived from an EMBL/GenBank/DDBJ whole genome shotgun (WGS) entry which is preliminary data.</text>
</comment>